<comment type="caution">
    <text evidence="2">The sequence shown here is derived from an EMBL/GenBank/DDBJ whole genome shotgun (WGS) entry which is preliminary data.</text>
</comment>
<dbReference type="Proteomes" id="UP000004095">
    <property type="component" value="Unassembled WGS sequence"/>
</dbReference>
<gene>
    <name evidence="2" type="ORF">M23134_00890</name>
</gene>
<sequence length="199" mass="23657">MEKTLWLVTIEEKFLRISERRLFDNALRYSLSLDIILDVARKVEIHSNDCAECQKYKANILKYLEEIESFLDENPMIEFVDDINISNQNRLQSSYRANLRPIRNHLLDEHGHYLRNAFRVRFTFYSILISIILFFLNLSYWPLASSIILVMIGYLAGDIVNGQYEKKGRMIQVFDFRKAGLLAKRPPFNIRDWFLGRRD</sequence>
<evidence type="ECO:0000256" key="1">
    <source>
        <dbReference type="SAM" id="Phobius"/>
    </source>
</evidence>
<protein>
    <submittedName>
        <fullName evidence="2">Uncharacterized protein</fullName>
    </submittedName>
</protein>
<dbReference type="AlphaFoldDB" id="A1ZUQ0"/>
<accession>A1ZUQ0</accession>
<keyword evidence="1" id="KW-0812">Transmembrane</keyword>
<evidence type="ECO:0000313" key="3">
    <source>
        <dbReference type="Proteomes" id="UP000004095"/>
    </source>
</evidence>
<name>A1ZUQ0_MICM2</name>
<feature type="transmembrane region" description="Helical" evidence="1">
    <location>
        <begin position="122"/>
        <end position="141"/>
    </location>
</feature>
<reference evidence="2 3" key="1">
    <citation type="submission" date="2007-01" db="EMBL/GenBank/DDBJ databases">
        <authorList>
            <person name="Haygood M."/>
            <person name="Podell S."/>
            <person name="Anderson C."/>
            <person name="Hopkinson B."/>
            <person name="Roe K."/>
            <person name="Barbeau K."/>
            <person name="Gaasterland T."/>
            <person name="Ferriera S."/>
            <person name="Johnson J."/>
            <person name="Kravitz S."/>
            <person name="Beeson K."/>
            <person name="Sutton G."/>
            <person name="Rogers Y.-H."/>
            <person name="Friedman R."/>
            <person name="Frazier M."/>
            <person name="Venter J.C."/>
        </authorList>
    </citation>
    <scope>NUCLEOTIDE SEQUENCE [LARGE SCALE GENOMIC DNA]</scope>
    <source>
        <strain evidence="2 3">ATCC 23134</strain>
    </source>
</reference>
<proteinExistence type="predicted"/>
<dbReference type="RefSeq" id="WP_002701956.1">
    <property type="nucleotide sequence ID" value="NZ_AAWS01000041.1"/>
</dbReference>
<keyword evidence="3" id="KW-1185">Reference proteome</keyword>
<keyword evidence="1" id="KW-1133">Transmembrane helix</keyword>
<evidence type="ECO:0000313" key="2">
    <source>
        <dbReference type="EMBL" id="EAY25936.1"/>
    </source>
</evidence>
<organism evidence="2 3">
    <name type="scientific">Microscilla marina ATCC 23134</name>
    <dbReference type="NCBI Taxonomy" id="313606"/>
    <lineage>
        <taxon>Bacteria</taxon>
        <taxon>Pseudomonadati</taxon>
        <taxon>Bacteroidota</taxon>
        <taxon>Cytophagia</taxon>
        <taxon>Cytophagales</taxon>
        <taxon>Microscillaceae</taxon>
        <taxon>Microscilla</taxon>
    </lineage>
</organism>
<dbReference type="EMBL" id="AAWS01000041">
    <property type="protein sequence ID" value="EAY25936.1"/>
    <property type="molecule type" value="Genomic_DNA"/>
</dbReference>
<keyword evidence="1" id="KW-0472">Membrane</keyword>